<accession>A0A2S5KN08</accession>
<evidence type="ECO:0000256" key="3">
    <source>
        <dbReference type="ARBA" id="ARBA00023163"/>
    </source>
</evidence>
<dbReference type="CDD" id="cd00090">
    <property type="entry name" value="HTH_ARSR"/>
    <property type="match status" value="1"/>
</dbReference>
<dbReference type="AlphaFoldDB" id="A0A2S5KN08"/>
<dbReference type="InterPro" id="IPR036388">
    <property type="entry name" value="WH-like_DNA-bd_sf"/>
</dbReference>
<evidence type="ECO:0000259" key="4">
    <source>
        <dbReference type="PROSITE" id="PS51118"/>
    </source>
</evidence>
<dbReference type="Proteomes" id="UP000238196">
    <property type="component" value="Unassembled WGS sequence"/>
</dbReference>
<dbReference type="PANTHER" id="PTHR33204">
    <property type="entry name" value="TRANSCRIPTIONAL REGULATOR, MARR FAMILY"/>
    <property type="match status" value="1"/>
</dbReference>
<evidence type="ECO:0000256" key="2">
    <source>
        <dbReference type="ARBA" id="ARBA00023125"/>
    </source>
</evidence>
<organism evidence="5 6">
    <name type="scientific">Proteobacteria bacterium 228</name>
    <dbReference type="NCBI Taxonomy" id="2083153"/>
    <lineage>
        <taxon>Bacteria</taxon>
        <taxon>Pseudomonadati</taxon>
        <taxon>Pseudomonadota</taxon>
    </lineage>
</organism>
<sequence length="127" mass="14464">MSLHRPKGEMAEKCPIRDVLDRLGDRWTVLIIYELENGTLRFSELRKQIGDISQRMLAQTLRTLEQDGLVNRTVYPTVPPRVEYSLTELGVSLLNPLNQMIAWAADNHEQVRAARAAYVPPPQQVAL</sequence>
<protein>
    <submittedName>
        <fullName evidence="5">Transcriptional regulator</fullName>
    </submittedName>
</protein>
<reference evidence="5 6" key="1">
    <citation type="submission" date="2018-02" db="EMBL/GenBank/DDBJ databases">
        <title>novel marine gammaproteobacteria from coastal saline agro ecosystem.</title>
        <authorList>
            <person name="Krishnan R."/>
            <person name="Ramesh Kumar N."/>
        </authorList>
    </citation>
    <scope>NUCLEOTIDE SEQUENCE [LARGE SCALE GENOMIC DNA]</scope>
    <source>
        <strain evidence="5 6">228</strain>
    </source>
</reference>
<proteinExistence type="predicted"/>
<dbReference type="Gene3D" id="1.10.10.10">
    <property type="entry name" value="Winged helix-like DNA-binding domain superfamily/Winged helix DNA-binding domain"/>
    <property type="match status" value="1"/>
</dbReference>
<dbReference type="InterPro" id="IPR002577">
    <property type="entry name" value="HTH_HxlR"/>
</dbReference>
<evidence type="ECO:0000313" key="6">
    <source>
        <dbReference type="Proteomes" id="UP000238196"/>
    </source>
</evidence>
<evidence type="ECO:0000313" key="5">
    <source>
        <dbReference type="EMBL" id="PPC76178.1"/>
    </source>
</evidence>
<dbReference type="OrthoDB" id="5293857at2"/>
<dbReference type="EMBL" id="PRLP01000056">
    <property type="protein sequence ID" value="PPC76178.1"/>
    <property type="molecule type" value="Genomic_DNA"/>
</dbReference>
<feature type="domain" description="HTH hxlR-type" evidence="4">
    <location>
        <begin position="14"/>
        <end position="112"/>
    </location>
</feature>
<dbReference type="SUPFAM" id="SSF46785">
    <property type="entry name" value="Winged helix' DNA-binding domain"/>
    <property type="match status" value="1"/>
</dbReference>
<name>A0A2S5KN08_9PROT</name>
<dbReference type="PROSITE" id="PS51118">
    <property type="entry name" value="HTH_HXLR"/>
    <property type="match status" value="1"/>
</dbReference>
<keyword evidence="1" id="KW-0805">Transcription regulation</keyword>
<comment type="caution">
    <text evidence="5">The sequence shown here is derived from an EMBL/GenBank/DDBJ whole genome shotgun (WGS) entry which is preliminary data.</text>
</comment>
<dbReference type="GO" id="GO:0003677">
    <property type="term" value="F:DNA binding"/>
    <property type="evidence" value="ECO:0007669"/>
    <property type="project" value="UniProtKB-KW"/>
</dbReference>
<dbReference type="InterPro" id="IPR036390">
    <property type="entry name" value="WH_DNA-bd_sf"/>
</dbReference>
<dbReference type="Pfam" id="PF01638">
    <property type="entry name" value="HxlR"/>
    <property type="match status" value="1"/>
</dbReference>
<evidence type="ECO:0000256" key="1">
    <source>
        <dbReference type="ARBA" id="ARBA00023015"/>
    </source>
</evidence>
<keyword evidence="2" id="KW-0238">DNA-binding</keyword>
<dbReference type="PANTHER" id="PTHR33204:SF39">
    <property type="entry name" value="TRANSCRIPTIONAL REGULATORY PROTEIN"/>
    <property type="match status" value="1"/>
</dbReference>
<dbReference type="InterPro" id="IPR011991">
    <property type="entry name" value="ArsR-like_HTH"/>
</dbReference>
<gene>
    <name evidence="5" type="ORF">C4K68_16755</name>
</gene>
<dbReference type="GO" id="GO:0006355">
    <property type="term" value="P:regulation of DNA-templated transcription"/>
    <property type="evidence" value="ECO:0007669"/>
    <property type="project" value="UniProtKB-ARBA"/>
</dbReference>
<keyword evidence="3" id="KW-0804">Transcription</keyword>